<dbReference type="OMA" id="NEVIWRQ"/>
<dbReference type="PRINTS" id="PR00625">
    <property type="entry name" value="JDOMAIN"/>
</dbReference>
<dbReference type="InterPro" id="IPR036869">
    <property type="entry name" value="J_dom_sf"/>
</dbReference>
<dbReference type="InterPro" id="IPR053232">
    <property type="entry name" value="DnaJ_C/III_chloroplastic"/>
</dbReference>
<dbReference type="SUPFAM" id="SSF46565">
    <property type="entry name" value="Chaperone J-domain"/>
    <property type="match status" value="1"/>
</dbReference>
<dbReference type="AlphaFoldDB" id="A0A2C9UWG6"/>
<dbReference type="CDD" id="cd06257">
    <property type="entry name" value="DnaJ"/>
    <property type="match status" value="1"/>
</dbReference>
<dbReference type="Gramene" id="Manes.12G137900.1.v8.1">
    <property type="protein sequence ID" value="Manes.12G137900.1.v8.1.CDS.1"/>
    <property type="gene ID" value="Manes.12G137900.v8.1"/>
</dbReference>
<evidence type="ECO:0000313" key="2">
    <source>
        <dbReference type="EMBL" id="OAY35877.1"/>
    </source>
</evidence>
<organism evidence="2 3">
    <name type="scientific">Manihot esculenta</name>
    <name type="common">Cassava</name>
    <name type="synonym">Jatropha manihot</name>
    <dbReference type="NCBI Taxonomy" id="3983"/>
    <lineage>
        <taxon>Eukaryota</taxon>
        <taxon>Viridiplantae</taxon>
        <taxon>Streptophyta</taxon>
        <taxon>Embryophyta</taxon>
        <taxon>Tracheophyta</taxon>
        <taxon>Spermatophyta</taxon>
        <taxon>Magnoliopsida</taxon>
        <taxon>eudicotyledons</taxon>
        <taxon>Gunneridae</taxon>
        <taxon>Pentapetalae</taxon>
        <taxon>rosids</taxon>
        <taxon>fabids</taxon>
        <taxon>Malpighiales</taxon>
        <taxon>Euphorbiaceae</taxon>
        <taxon>Crotonoideae</taxon>
        <taxon>Manihoteae</taxon>
        <taxon>Manihot</taxon>
    </lineage>
</organism>
<dbReference type="InterPro" id="IPR001623">
    <property type="entry name" value="DnaJ_domain"/>
</dbReference>
<protein>
    <recommendedName>
        <fullName evidence="1">J domain-containing protein</fullName>
    </recommendedName>
</protein>
<dbReference type="EMBL" id="CM004398">
    <property type="protein sequence ID" value="OAY35877.1"/>
    <property type="molecule type" value="Genomic_DNA"/>
</dbReference>
<reference evidence="3" key="1">
    <citation type="journal article" date="2016" name="Nat. Biotechnol.">
        <title>Sequencing wild and cultivated cassava and related species reveals extensive interspecific hybridization and genetic diversity.</title>
        <authorList>
            <person name="Bredeson J.V."/>
            <person name="Lyons J.B."/>
            <person name="Prochnik S.E."/>
            <person name="Wu G.A."/>
            <person name="Ha C.M."/>
            <person name="Edsinger-Gonzales E."/>
            <person name="Grimwood J."/>
            <person name="Schmutz J."/>
            <person name="Rabbi I.Y."/>
            <person name="Egesi C."/>
            <person name="Nauluvula P."/>
            <person name="Lebot V."/>
            <person name="Ndunguru J."/>
            <person name="Mkamilo G."/>
            <person name="Bart R.S."/>
            <person name="Setter T.L."/>
            <person name="Gleadow R.M."/>
            <person name="Kulakow P."/>
            <person name="Ferguson M.E."/>
            <person name="Rounsley S."/>
            <person name="Rokhsar D.S."/>
        </authorList>
    </citation>
    <scope>NUCLEOTIDE SEQUENCE [LARGE SCALE GENOMIC DNA]</scope>
    <source>
        <strain evidence="3">cv. AM560-2</strain>
    </source>
</reference>
<name>A0A2C9UWG6_MANES</name>
<sequence length="165" mass="19682">METSLKMKPKLEKLVPVLHKTRARQNNYKIKIKIITCRYKAMQEKKTNLYHVLSLESQNVGFCEIKKAYRNMALQYHPDVCPPSAKEESTKRFVELRQAYETLSDPISRRLYDYELSLGNSTGFDIELRMEERNNKFPKEAWEEQLHGLKQRSHVRLEKMNNKYI</sequence>
<dbReference type="SMART" id="SM00271">
    <property type="entry name" value="DnaJ"/>
    <property type="match status" value="1"/>
</dbReference>
<dbReference type="GO" id="GO:0009507">
    <property type="term" value="C:chloroplast"/>
    <property type="evidence" value="ECO:0000318"/>
    <property type="project" value="GO_Central"/>
</dbReference>
<proteinExistence type="predicted"/>
<accession>A0A2C9UWG6</accession>
<feature type="domain" description="J" evidence="1">
    <location>
        <begin position="48"/>
        <end position="116"/>
    </location>
</feature>
<dbReference type="PROSITE" id="PS00636">
    <property type="entry name" value="DNAJ_1"/>
    <property type="match status" value="1"/>
</dbReference>
<dbReference type="Proteomes" id="UP000091857">
    <property type="component" value="Chromosome 12"/>
</dbReference>
<dbReference type="STRING" id="3983.A0A2C9UWG6"/>
<comment type="caution">
    <text evidence="2">The sequence shown here is derived from an EMBL/GenBank/DDBJ whole genome shotgun (WGS) entry which is preliminary data.</text>
</comment>
<dbReference type="PROSITE" id="PS50076">
    <property type="entry name" value="DNAJ_2"/>
    <property type="match status" value="1"/>
</dbReference>
<dbReference type="OrthoDB" id="10250354at2759"/>
<dbReference type="PANTHER" id="PTHR45090">
    <property type="entry name" value="CHAPERONE PROTEIN DNAJ 20 CHLOROPLASTIC"/>
    <property type="match status" value="1"/>
</dbReference>
<dbReference type="PANTHER" id="PTHR45090:SF3">
    <property type="entry name" value="OS09G0368800 PROTEIN"/>
    <property type="match status" value="1"/>
</dbReference>
<evidence type="ECO:0000313" key="3">
    <source>
        <dbReference type="Proteomes" id="UP000091857"/>
    </source>
</evidence>
<gene>
    <name evidence="2" type="ORF">MANES_12G137900v8</name>
</gene>
<dbReference type="Pfam" id="PF00226">
    <property type="entry name" value="DnaJ"/>
    <property type="match status" value="1"/>
</dbReference>
<evidence type="ECO:0000259" key="1">
    <source>
        <dbReference type="PROSITE" id="PS50076"/>
    </source>
</evidence>
<dbReference type="Gene3D" id="1.10.287.110">
    <property type="entry name" value="DnaJ domain"/>
    <property type="match status" value="1"/>
</dbReference>
<keyword evidence="3" id="KW-1185">Reference proteome</keyword>
<dbReference type="InterPro" id="IPR018253">
    <property type="entry name" value="DnaJ_domain_CS"/>
</dbReference>